<sequence length="458" mass="49751">MGGGGSKWDHVHGGRGGRWSVAAVAAVFAGDDAAAALSSEQPGPFERPSRLTLEVGATLSPTPLASRITRDSTVATMKAPTTSVAATVPSTAPVKARRKSMKKSDRSVPFAEMQRLMRVYGSIKCHRKRSSGPEENMKIDSVKRKFYRWFPDFDEKFEKDPEASAGGNVVYRPKAGHEAEMSYREEMRRLDGEVLCKKRAKCRRERHGTKLNVPSITTSGRISPPPRRVSSGSVNAKLAAPVSPVQSSVAPPTDVVVPEKVLSAPKPQAVVSRANPITLYRQVTPDLELPSQVSRDECDDGQQANERTESSGALSLDLSLNDALDTFIDQDGDMMTDVFDEVVFEEVETAFYGSLSGQIKCELETMESGLPGLLTLPPPPATKSVSLPDVSDSDSSTGDDSSYRCGSPEWERDWSTIDKMIGNDLEASLDRIAELPVLRDDVEGDEAVSSYLFDFSST</sequence>
<evidence type="ECO:0000313" key="3">
    <source>
        <dbReference type="Proteomes" id="UP000266841"/>
    </source>
</evidence>
<evidence type="ECO:0000313" key="2">
    <source>
        <dbReference type="EMBL" id="EJK57853.1"/>
    </source>
</evidence>
<keyword evidence="3" id="KW-1185">Reference proteome</keyword>
<gene>
    <name evidence="2" type="ORF">THAOC_22057</name>
</gene>
<dbReference type="AlphaFoldDB" id="K0RVK4"/>
<reference evidence="2 3" key="1">
    <citation type="journal article" date="2012" name="Genome Biol.">
        <title>Genome and low-iron response of an oceanic diatom adapted to chronic iron limitation.</title>
        <authorList>
            <person name="Lommer M."/>
            <person name="Specht M."/>
            <person name="Roy A.S."/>
            <person name="Kraemer L."/>
            <person name="Andreson R."/>
            <person name="Gutowska M.A."/>
            <person name="Wolf J."/>
            <person name="Bergner S.V."/>
            <person name="Schilhabel M.B."/>
            <person name="Klostermeier U.C."/>
            <person name="Beiko R.G."/>
            <person name="Rosenstiel P."/>
            <person name="Hippler M."/>
            <person name="Laroche J."/>
        </authorList>
    </citation>
    <scope>NUCLEOTIDE SEQUENCE [LARGE SCALE GENOMIC DNA]</scope>
    <source>
        <strain evidence="2 3">CCMP1005</strain>
    </source>
</reference>
<proteinExistence type="predicted"/>
<feature type="region of interest" description="Disordered" evidence="1">
    <location>
        <begin position="213"/>
        <end position="232"/>
    </location>
</feature>
<feature type="compositionally biased region" description="Low complexity" evidence="1">
    <location>
        <begin position="384"/>
        <end position="400"/>
    </location>
</feature>
<accession>K0RVK4</accession>
<protein>
    <submittedName>
        <fullName evidence="2">Uncharacterized protein</fullName>
    </submittedName>
</protein>
<feature type="region of interest" description="Disordered" evidence="1">
    <location>
        <begin position="288"/>
        <end position="313"/>
    </location>
</feature>
<evidence type="ECO:0000256" key="1">
    <source>
        <dbReference type="SAM" id="MobiDB-lite"/>
    </source>
</evidence>
<dbReference type="Proteomes" id="UP000266841">
    <property type="component" value="Unassembled WGS sequence"/>
</dbReference>
<name>K0RVK4_THAOC</name>
<comment type="caution">
    <text evidence="2">The sequence shown here is derived from an EMBL/GenBank/DDBJ whole genome shotgun (WGS) entry which is preliminary data.</text>
</comment>
<feature type="region of interest" description="Disordered" evidence="1">
    <location>
        <begin position="371"/>
        <end position="407"/>
    </location>
</feature>
<organism evidence="2 3">
    <name type="scientific">Thalassiosira oceanica</name>
    <name type="common">Marine diatom</name>
    <dbReference type="NCBI Taxonomy" id="159749"/>
    <lineage>
        <taxon>Eukaryota</taxon>
        <taxon>Sar</taxon>
        <taxon>Stramenopiles</taxon>
        <taxon>Ochrophyta</taxon>
        <taxon>Bacillariophyta</taxon>
        <taxon>Coscinodiscophyceae</taxon>
        <taxon>Thalassiosirophycidae</taxon>
        <taxon>Thalassiosirales</taxon>
        <taxon>Thalassiosiraceae</taxon>
        <taxon>Thalassiosira</taxon>
    </lineage>
</organism>
<dbReference type="EMBL" id="AGNL01026863">
    <property type="protein sequence ID" value="EJK57853.1"/>
    <property type="molecule type" value="Genomic_DNA"/>
</dbReference>